<evidence type="ECO:0000313" key="3">
    <source>
        <dbReference type="Proteomes" id="UP000807825"/>
    </source>
</evidence>
<protein>
    <submittedName>
        <fullName evidence="2">Uncharacterized protein</fullName>
    </submittedName>
</protein>
<comment type="caution">
    <text evidence="2">The sequence shown here is derived from an EMBL/GenBank/DDBJ whole genome shotgun (WGS) entry which is preliminary data.</text>
</comment>
<name>A0A9D6V6S8_9BACT</name>
<reference evidence="2" key="1">
    <citation type="submission" date="2020-07" db="EMBL/GenBank/DDBJ databases">
        <title>Huge and variable diversity of episymbiotic CPR bacteria and DPANN archaea in groundwater ecosystems.</title>
        <authorList>
            <person name="He C.Y."/>
            <person name="Keren R."/>
            <person name="Whittaker M."/>
            <person name="Farag I.F."/>
            <person name="Doudna J."/>
            <person name="Cate J.H.D."/>
            <person name="Banfield J.F."/>
        </authorList>
    </citation>
    <scope>NUCLEOTIDE SEQUENCE</scope>
    <source>
        <strain evidence="2">NC_groundwater_1664_Pr3_B-0.1um_52_9</strain>
    </source>
</reference>
<accession>A0A9D6V6S8</accession>
<dbReference type="AlphaFoldDB" id="A0A9D6V6S8"/>
<dbReference type="Proteomes" id="UP000807825">
    <property type="component" value="Unassembled WGS sequence"/>
</dbReference>
<dbReference type="EMBL" id="JACRDE010000503">
    <property type="protein sequence ID" value="MBI5251650.1"/>
    <property type="molecule type" value="Genomic_DNA"/>
</dbReference>
<evidence type="ECO:0000313" key="2">
    <source>
        <dbReference type="EMBL" id="MBI5251650.1"/>
    </source>
</evidence>
<evidence type="ECO:0000256" key="1">
    <source>
        <dbReference type="SAM" id="SignalP"/>
    </source>
</evidence>
<sequence length="75" mass="8823">MKKLVLIFMLSATMALAPFAVARDASRDYLMHIWKEQLQNQKRWEAVQKAPTPAAREEALKIYTYNLPHLWEPRP</sequence>
<keyword evidence="1" id="KW-0732">Signal</keyword>
<organism evidence="2 3">
    <name type="scientific">Desulfomonile tiedjei</name>
    <dbReference type="NCBI Taxonomy" id="2358"/>
    <lineage>
        <taxon>Bacteria</taxon>
        <taxon>Pseudomonadati</taxon>
        <taxon>Thermodesulfobacteriota</taxon>
        <taxon>Desulfomonilia</taxon>
        <taxon>Desulfomonilales</taxon>
        <taxon>Desulfomonilaceae</taxon>
        <taxon>Desulfomonile</taxon>
    </lineage>
</organism>
<gene>
    <name evidence="2" type="ORF">HY912_19330</name>
</gene>
<feature type="signal peptide" evidence="1">
    <location>
        <begin position="1"/>
        <end position="22"/>
    </location>
</feature>
<proteinExistence type="predicted"/>
<feature type="chain" id="PRO_5039720855" evidence="1">
    <location>
        <begin position="23"/>
        <end position="75"/>
    </location>
</feature>